<proteinExistence type="inferred from homology"/>
<dbReference type="PANTHER" id="PTHR33514">
    <property type="entry name" value="PROTEIN ABCI12, CHLOROPLASTIC"/>
    <property type="match status" value="1"/>
</dbReference>
<evidence type="ECO:0000256" key="4">
    <source>
        <dbReference type="ARBA" id="ARBA00022989"/>
    </source>
</evidence>
<comment type="caution">
    <text evidence="7">The sequence shown here is derived from an EMBL/GenBank/DDBJ whole genome shotgun (WGS) entry which is preliminary data.</text>
</comment>
<dbReference type="InterPro" id="IPR003339">
    <property type="entry name" value="ABC/ECF_trnsptr_transmembrane"/>
</dbReference>
<accession>A0A939FVZ2</accession>
<keyword evidence="5 6" id="KW-0472">Membrane</keyword>
<evidence type="ECO:0000256" key="5">
    <source>
        <dbReference type="ARBA" id="ARBA00023136"/>
    </source>
</evidence>
<dbReference type="RefSeq" id="WP_207255894.1">
    <property type="nucleotide sequence ID" value="NZ_JAFMPP010000001.1"/>
</dbReference>
<evidence type="ECO:0000313" key="8">
    <source>
        <dbReference type="Proteomes" id="UP000664122"/>
    </source>
</evidence>
<keyword evidence="4 6" id="KW-1133">Transmembrane helix</keyword>
<gene>
    <name evidence="7" type="ORF">J1C48_01595</name>
</gene>
<dbReference type="EMBL" id="JAFMPP010000001">
    <property type="protein sequence ID" value="MBO0661256.1"/>
    <property type="molecule type" value="Genomic_DNA"/>
</dbReference>
<feature type="transmembrane region" description="Helical" evidence="6">
    <location>
        <begin position="89"/>
        <end position="108"/>
    </location>
</feature>
<feature type="transmembrane region" description="Helical" evidence="6">
    <location>
        <begin position="66"/>
        <end position="83"/>
    </location>
</feature>
<evidence type="ECO:0000256" key="2">
    <source>
        <dbReference type="ARBA" id="ARBA00008564"/>
    </source>
</evidence>
<evidence type="ECO:0000256" key="6">
    <source>
        <dbReference type="SAM" id="Phobius"/>
    </source>
</evidence>
<comment type="subcellular location">
    <subcellularLocation>
        <location evidence="1">Membrane</location>
        <topology evidence="1">Multi-pass membrane protein</topology>
    </subcellularLocation>
</comment>
<dbReference type="Pfam" id="PF02361">
    <property type="entry name" value="CbiQ"/>
    <property type="match status" value="1"/>
</dbReference>
<reference evidence="7" key="1">
    <citation type="submission" date="2021-03" db="EMBL/GenBank/DDBJ databases">
        <title>Whole genome sequence of Jiella sp. CQZ9-1.</title>
        <authorList>
            <person name="Tuo L."/>
        </authorList>
    </citation>
    <scope>NUCLEOTIDE SEQUENCE</scope>
    <source>
        <strain evidence="7">CQZ9-1</strain>
    </source>
</reference>
<organism evidence="7 8">
    <name type="scientific">Jiella flava</name>
    <dbReference type="NCBI Taxonomy" id="2816857"/>
    <lineage>
        <taxon>Bacteria</taxon>
        <taxon>Pseudomonadati</taxon>
        <taxon>Pseudomonadota</taxon>
        <taxon>Alphaproteobacteria</taxon>
        <taxon>Hyphomicrobiales</taxon>
        <taxon>Aurantimonadaceae</taxon>
        <taxon>Jiella</taxon>
    </lineage>
</organism>
<dbReference type="AlphaFoldDB" id="A0A939FVZ2"/>
<evidence type="ECO:0000256" key="3">
    <source>
        <dbReference type="ARBA" id="ARBA00022692"/>
    </source>
</evidence>
<dbReference type="PANTHER" id="PTHR33514:SF13">
    <property type="entry name" value="PROTEIN ABCI12, CHLOROPLASTIC"/>
    <property type="match status" value="1"/>
</dbReference>
<keyword evidence="3 6" id="KW-0812">Transmembrane</keyword>
<protein>
    <submittedName>
        <fullName evidence="7">Energy-coupling factor transporter transmembrane protein EcfT</fullName>
    </submittedName>
</protein>
<feature type="transmembrane region" description="Helical" evidence="6">
    <location>
        <begin position="129"/>
        <end position="147"/>
    </location>
</feature>
<evidence type="ECO:0000256" key="1">
    <source>
        <dbReference type="ARBA" id="ARBA00004141"/>
    </source>
</evidence>
<dbReference type="Proteomes" id="UP000664122">
    <property type="component" value="Unassembled WGS sequence"/>
</dbReference>
<sequence>MIAGLYRAGDSPLHRTRPGLKLLSLAIAGTALLALSSLWLAGAAMVLIFGLYCLAGFGLRTMIEQVRPAAFILAILAFAQLWLAGPSEALLFVTRFAVLILAAGLVTLTTRTSDLVTALEVALSPLSRFGLNVSGISLAISLAIRFIPAIGQILSELREAQIARGRKPTVLTLVVPMIIRLLKMADSIAEAIDARS</sequence>
<evidence type="ECO:0000313" key="7">
    <source>
        <dbReference type="EMBL" id="MBO0661256.1"/>
    </source>
</evidence>
<dbReference type="CDD" id="cd16914">
    <property type="entry name" value="EcfT"/>
    <property type="match status" value="1"/>
</dbReference>
<comment type="similarity">
    <text evidence="2">Belongs to the CbiQ family.</text>
</comment>
<feature type="transmembrane region" description="Helical" evidence="6">
    <location>
        <begin position="22"/>
        <end position="54"/>
    </location>
</feature>
<dbReference type="GO" id="GO:0005886">
    <property type="term" value="C:plasma membrane"/>
    <property type="evidence" value="ECO:0007669"/>
    <property type="project" value="UniProtKB-ARBA"/>
</dbReference>
<keyword evidence="8" id="KW-1185">Reference proteome</keyword>
<name>A0A939FVZ2_9HYPH</name>